<dbReference type="Pfam" id="PF13517">
    <property type="entry name" value="FG-GAP_3"/>
    <property type="match status" value="1"/>
</dbReference>
<keyword evidence="2" id="KW-0677">Repeat</keyword>
<dbReference type="InterPro" id="IPR028994">
    <property type="entry name" value="Integrin_alpha_N"/>
</dbReference>
<evidence type="ECO:0000256" key="4">
    <source>
        <dbReference type="ARBA" id="ARBA00023180"/>
    </source>
</evidence>
<dbReference type="PRINTS" id="PR01185">
    <property type="entry name" value="INTEGRINA"/>
</dbReference>
<dbReference type="GO" id="GO:0008305">
    <property type="term" value="C:integrin complex"/>
    <property type="evidence" value="ECO:0007669"/>
    <property type="project" value="InterPro"/>
</dbReference>
<dbReference type="InterPro" id="IPR013517">
    <property type="entry name" value="FG-GAP"/>
</dbReference>
<keyword evidence="3" id="KW-0378">Hydrolase</keyword>
<dbReference type="GO" id="GO:0016787">
    <property type="term" value="F:hydrolase activity"/>
    <property type="evidence" value="ECO:0007669"/>
    <property type="project" value="UniProtKB-KW"/>
</dbReference>
<dbReference type="OrthoDB" id="344301at2"/>
<dbReference type="InterPro" id="IPR000413">
    <property type="entry name" value="Integrin_alpha"/>
</dbReference>
<gene>
    <name evidence="7" type="ORF">SAMN02787144_103020</name>
</gene>
<feature type="region of interest" description="Disordered" evidence="5">
    <location>
        <begin position="26"/>
        <end position="57"/>
    </location>
</feature>
<evidence type="ECO:0000313" key="8">
    <source>
        <dbReference type="Proteomes" id="UP000181909"/>
    </source>
</evidence>
<evidence type="ECO:0000256" key="1">
    <source>
        <dbReference type="ARBA" id="ARBA00022729"/>
    </source>
</evidence>
<dbReference type="SMART" id="SM00191">
    <property type="entry name" value="Int_alpha"/>
    <property type="match status" value="5"/>
</dbReference>
<feature type="compositionally biased region" description="Polar residues" evidence="5">
    <location>
        <begin position="27"/>
        <end position="42"/>
    </location>
</feature>
<proteinExistence type="predicted"/>
<dbReference type="PROSITE" id="PS51470">
    <property type="entry name" value="FG_GAP"/>
    <property type="match status" value="3"/>
</dbReference>
<dbReference type="EMBL" id="FPJO01000030">
    <property type="protein sequence ID" value="SFY42358.1"/>
    <property type="molecule type" value="Genomic_DNA"/>
</dbReference>
<evidence type="ECO:0000256" key="6">
    <source>
        <dbReference type="SAM" id="SignalP"/>
    </source>
</evidence>
<dbReference type="PANTHER" id="PTHR23221:SF7">
    <property type="entry name" value="PHOSPHATIDYLINOSITOL-GLYCAN-SPECIFIC PHOSPHOLIPASE D"/>
    <property type="match status" value="1"/>
</dbReference>
<dbReference type="PANTHER" id="PTHR23221">
    <property type="entry name" value="GLYCOSYLPHOSPHATIDYLINOSITOL PHOSPHOLIPASE D"/>
    <property type="match status" value="1"/>
</dbReference>
<dbReference type="Proteomes" id="UP000181909">
    <property type="component" value="Unassembled WGS sequence"/>
</dbReference>
<evidence type="ECO:0000256" key="2">
    <source>
        <dbReference type="ARBA" id="ARBA00022737"/>
    </source>
</evidence>
<evidence type="ECO:0000256" key="3">
    <source>
        <dbReference type="ARBA" id="ARBA00022801"/>
    </source>
</evidence>
<sequence length="503" mass="50591">MASRALGTTVVLAITVATAVTTFPTAQASTPARATTSVSASANGAVPAPTPRRDDFNGDGYPDLAFTAPGATVDGRTKAGYVGVVYGSKNGLQTSTKQVFTQNSPGIPDAAESGDAFGSSMVSADLDKDGYSDLVVGAGNEQIGTFKEAGSLTVVWGGERGLSGGATLLTGDHLYDGVGSQTAVGDFDGDGAMDIVTLGVGDIRVLSGPFKRDGSAAAPARKIPDMDDLRYMDIAAGDFNGDGRDDLAAVVHDGDEYDARRILIRNGGATGLAEDYTTVNRPNGYRLQGGETITAGHINGDKYADLVVGRTVEGYDSDLDYPLALGGMITYVPGSATGPRGDRAKVFNQDSAGVPGAAEVHDGFGASLSIGDMNGDGYGDIAVGVAQEDIGTKKDAGSVLVLPGTASGPTGTGTVGFNQDTADVPGAAEAGDLFGGAAKLVDVDRDGRSELAVGAPGENSGAGSLWVFPTTAKGLTAKGSFTFGHGTLGTVGTSATLGSSFNR</sequence>
<protein>
    <submittedName>
        <fullName evidence="7">FG-GAP repeat-containing protein</fullName>
    </submittedName>
</protein>
<evidence type="ECO:0000256" key="5">
    <source>
        <dbReference type="SAM" id="MobiDB-lite"/>
    </source>
</evidence>
<name>A0A1K2F4N3_STRAR</name>
<keyword evidence="4" id="KW-0325">Glycoprotein</keyword>
<feature type="chain" id="PRO_5013109019" evidence="6">
    <location>
        <begin position="29"/>
        <end position="503"/>
    </location>
</feature>
<organism evidence="7 8">
    <name type="scientific">Streptomyces atratus</name>
    <dbReference type="NCBI Taxonomy" id="1893"/>
    <lineage>
        <taxon>Bacteria</taxon>
        <taxon>Bacillati</taxon>
        <taxon>Actinomycetota</taxon>
        <taxon>Actinomycetes</taxon>
        <taxon>Kitasatosporales</taxon>
        <taxon>Streptomycetaceae</taxon>
        <taxon>Streptomyces</taxon>
    </lineage>
</organism>
<feature type="signal peptide" evidence="6">
    <location>
        <begin position="1"/>
        <end position="28"/>
    </location>
</feature>
<dbReference type="RefSeq" id="WP_072488826.1">
    <property type="nucleotide sequence ID" value="NZ_CP108276.1"/>
</dbReference>
<dbReference type="GO" id="GO:0007155">
    <property type="term" value="P:cell adhesion"/>
    <property type="evidence" value="ECO:0007669"/>
    <property type="project" value="InterPro"/>
</dbReference>
<dbReference type="AlphaFoldDB" id="A0A1K2F4N3"/>
<reference evidence="7 8" key="1">
    <citation type="submission" date="2016-11" db="EMBL/GenBank/DDBJ databases">
        <authorList>
            <person name="Jaros S."/>
            <person name="Januszkiewicz K."/>
            <person name="Wedrychowicz H."/>
        </authorList>
    </citation>
    <scope>NUCLEOTIDE SEQUENCE [LARGE SCALE GENOMIC DNA]</scope>
    <source>
        <strain evidence="7 8">OK807</strain>
    </source>
</reference>
<dbReference type="STRING" id="1893.SAMN02787144_103020"/>
<dbReference type="Pfam" id="PF01839">
    <property type="entry name" value="FG-GAP"/>
    <property type="match status" value="4"/>
</dbReference>
<accession>A0A1K2F4N3</accession>
<evidence type="ECO:0000313" key="7">
    <source>
        <dbReference type="EMBL" id="SFY42358.1"/>
    </source>
</evidence>
<dbReference type="InterPro" id="IPR013519">
    <property type="entry name" value="Int_alpha_beta-p"/>
</dbReference>
<dbReference type="SUPFAM" id="SSF69318">
    <property type="entry name" value="Integrin alpha N-terminal domain"/>
    <property type="match status" value="2"/>
</dbReference>
<keyword evidence="1 6" id="KW-0732">Signal</keyword>
<dbReference type="Gene3D" id="2.130.10.130">
    <property type="entry name" value="Integrin alpha, N-terminal"/>
    <property type="match status" value="4"/>
</dbReference>